<evidence type="ECO:0000256" key="1">
    <source>
        <dbReference type="SAM" id="Phobius"/>
    </source>
</evidence>
<dbReference type="Proteomes" id="UP001107558">
    <property type="component" value="Chromosome 1"/>
</dbReference>
<dbReference type="AlphaFoldDB" id="A0A9J6CG77"/>
<sequence length="148" mass="17098">MDASCFCCQFSLNTAGIIIGVYEIVQYTLFFFFALHFFKDDSDFLTIVTCCLCALIIVSALLVYGSFKNIRRYVVSWIFVVGLIVVVQLMVLFDVIHVVNTRSNESSDKTFLWTALEVFCLVLNISFLIIMMEFQRKLKEQEDDDRLP</sequence>
<gene>
    <name evidence="2" type="ORF">PVAND_010374</name>
</gene>
<keyword evidence="1" id="KW-0472">Membrane</keyword>
<dbReference type="EMBL" id="JADBJN010000001">
    <property type="protein sequence ID" value="KAG5680895.1"/>
    <property type="molecule type" value="Genomic_DNA"/>
</dbReference>
<feature type="transmembrane region" description="Helical" evidence="1">
    <location>
        <begin position="44"/>
        <end position="67"/>
    </location>
</feature>
<organism evidence="2 3">
    <name type="scientific">Polypedilum vanderplanki</name>
    <name type="common">Sleeping chironomid midge</name>
    <dbReference type="NCBI Taxonomy" id="319348"/>
    <lineage>
        <taxon>Eukaryota</taxon>
        <taxon>Metazoa</taxon>
        <taxon>Ecdysozoa</taxon>
        <taxon>Arthropoda</taxon>
        <taxon>Hexapoda</taxon>
        <taxon>Insecta</taxon>
        <taxon>Pterygota</taxon>
        <taxon>Neoptera</taxon>
        <taxon>Endopterygota</taxon>
        <taxon>Diptera</taxon>
        <taxon>Nematocera</taxon>
        <taxon>Chironomoidea</taxon>
        <taxon>Chironomidae</taxon>
        <taxon>Chironominae</taxon>
        <taxon>Polypedilum</taxon>
        <taxon>Polypedilum</taxon>
    </lineage>
</organism>
<feature type="transmembrane region" description="Helical" evidence="1">
    <location>
        <begin position="74"/>
        <end position="99"/>
    </location>
</feature>
<comment type="caution">
    <text evidence="2">The sequence shown here is derived from an EMBL/GenBank/DDBJ whole genome shotgun (WGS) entry which is preliminary data.</text>
</comment>
<evidence type="ECO:0000313" key="3">
    <source>
        <dbReference type="Proteomes" id="UP001107558"/>
    </source>
</evidence>
<protein>
    <submittedName>
        <fullName evidence="2">Uncharacterized protein</fullName>
    </submittedName>
</protein>
<feature type="transmembrane region" description="Helical" evidence="1">
    <location>
        <begin position="111"/>
        <end position="131"/>
    </location>
</feature>
<evidence type="ECO:0000313" key="2">
    <source>
        <dbReference type="EMBL" id="KAG5680895.1"/>
    </source>
</evidence>
<keyword evidence="3" id="KW-1185">Reference proteome</keyword>
<dbReference type="OrthoDB" id="7785269at2759"/>
<keyword evidence="1" id="KW-0812">Transmembrane</keyword>
<keyword evidence="1" id="KW-1133">Transmembrane helix</keyword>
<name>A0A9J6CG77_POLVA</name>
<feature type="transmembrane region" description="Helical" evidence="1">
    <location>
        <begin position="12"/>
        <end position="38"/>
    </location>
</feature>
<proteinExistence type="predicted"/>
<reference evidence="2" key="1">
    <citation type="submission" date="2021-03" db="EMBL/GenBank/DDBJ databases">
        <title>Chromosome level genome of the anhydrobiotic midge Polypedilum vanderplanki.</title>
        <authorList>
            <person name="Yoshida Y."/>
            <person name="Kikawada T."/>
            <person name="Gusev O."/>
        </authorList>
    </citation>
    <scope>NUCLEOTIDE SEQUENCE</scope>
    <source>
        <strain evidence="2">NIAS01</strain>
        <tissue evidence="2">Whole body or cell culture</tissue>
    </source>
</reference>
<accession>A0A9J6CG77</accession>